<dbReference type="Proteomes" id="UP000321926">
    <property type="component" value="Unassembled WGS sequence"/>
</dbReference>
<keyword evidence="1" id="KW-0472">Membrane</keyword>
<feature type="transmembrane region" description="Helical" evidence="1">
    <location>
        <begin position="53"/>
        <end position="72"/>
    </location>
</feature>
<sequence length="192" mass="20725">MNFIAQLFSEALVHALGWTLLHSLWQGALIALVLGLLLVLLQRHAASLRYSMAGGALLLQLLLSVVTFGWYYSKAPEAIGVTSPLLTDATATATYAAAPALASTASPGPLALANQYFDQHLPLLVTVWLMGMLVMLLRFLGGLAYTQRLRHQRTVPLGEQWQQKLVVLSEAIGVNKAVKLAESALVQVPLTI</sequence>
<dbReference type="EMBL" id="VRTY01000056">
    <property type="protein sequence ID" value="TXK37775.1"/>
    <property type="molecule type" value="Genomic_DNA"/>
</dbReference>
<name>A0A5C8JGZ1_9BACT</name>
<keyword evidence="3" id="KW-1185">Reference proteome</keyword>
<protein>
    <submittedName>
        <fullName evidence="2">Uncharacterized protein</fullName>
    </submittedName>
</protein>
<keyword evidence="1" id="KW-0812">Transmembrane</keyword>
<comment type="caution">
    <text evidence="2">The sequence shown here is derived from an EMBL/GenBank/DDBJ whole genome shotgun (WGS) entry which is preliminary data.</text>
</comment>
<dbReference type="AlphaFoldDB" id="A0A5C8JGZ1"/>
<accession>A0A5C8JGZ1</accession>
<keyword evidence="1" id="KW-1133">Transmembrane helix</keyword>
<feature type="transmembrane region" description="Helical" evidence="1">
    <location>
        <begin position="123"/>
        <end position="145"/>
    </location>
</feature>
<evidence type="ECO:0000313" key="2">
    <source>
        <dbReference type="EMBL" id="TXK37775.1"/>
    </source>
</evidence>
<organism evidence="2 3">
    <name type="scientific">Pontibacter qinzhouensis</name>
    <dbReference type="NCBI Taxonomy" id="2603253"/>
    <lineage>
        <taxon>Bacteria</taxon>
        <taxon>Pseudomonadati</taxon>
        <taxon>Bacteroidota</taxon>
        <taxon>Cytophagia</taxon>
        <taxon>Cytophagales</taxon>
        <taxon>Hymenobacteraceae</taxon>
        <taxon>Pontibacter</taxon>
    </lineage>
</organism>
<dbReference type="RefSeq" id="WP_222707240.1">
    <property type="nucleotide sequence ID" value="NZ_VRTY01000056.1"/>
</dbReference>
<feature type="transmembrane region" description="Helical" evidence="1">
    <location>
        <begin position="20"/>
        <end position="41"/>
    </location>
</feature>
<proteinExistence type="predicted"/>
<reference evidence="2 3" key="1">
    <citation type="submission" date="2019-08" db="EMBL/GenBank/DDBJ databases">
        <authorList>
            <person name="Shi S."/>
        </authorList>
    </citation>
    <scope>NUCLEOTIDE SEQUENCE [LARGE SCALE GENOMIC DNA]</scope>
    <source>
        <strain evidence="2 3">GY10130</strain>
    </source>
</reference>
<evidence type="ECO:0000256" key="1">
    <source>
        <dbReference type="SAM" id="Phobius"/>
    </source>
</evidence>
<gene>
    <name evidence="2" type="ORF">FVR03_14675</name>
</gene>
<evidence type="ECO:0000313" key="3">
    <source>
        <dbReference type="Proteomes" id="UP000321926"/>
    </source>
</evidence>
<feature type="non-terminal residue" evidence="2">
    <location>
        <position position="192"/>
    </location>
</feature>